<name>A0A9P1CD04_9DINO</name>
<evidence type="ECO:0000313" key="4">
    <source>
        <dbReference type="EMBL" id="CAL4775760.1"/>
    </source>
</evidence>
<protein>
    <submittedName>
        <fullName evidence="4">WRKY domain-containing protein</fullName>
    </submittedName>
</protein>
<organism evidence="2">
    <name type="scientific">Cladocopium goreaui</name>
    <dbReference type="NCBI Taxonomy" id="2562237"/>
    <lineage>
        <taxon>Eukaryota</taxon>
        <taxon>Sar</taxon>
        <taxon>Alveolata</taxon>
        <taxon>Dinophyceae</taxon>
        <taxon>Suessiales</taxon>
        <taxon>Symbiodiniaceae</taxon>
        <taxon>Cladocopium</taxon>
    </lineage>
</organism>
<accession>A0A9P1CD04</accession>
<evidence type="ECO:0000313" key="3">
    <source>
        <dbReference type="EMBL" id="CAL1141823.1"/>
    </source>
</evidence>
<dbReference type="EMBL" id="CAMXCT030001268">
    <property type="protein sequence ID" value="CAL4775760.1"/>
    <property type="molecule type" value="Genomic_DNA"/>
</dbReference>
<evidence type="ECO:0000313" key="2">
    <source>
        <dbReference type="EMBL" id="CAI3988448.1"/>
    </source>
</evidence>
<proteinExistence type="predicted"/>
<dbReference type="Proteomes" id="UP001152797">
    <property type="component" value="Unassembled WGS sequence"/>
</dbReference>
<dbReference type="EMBL" id="CAMXCT010001268">
    <property type="protein sequence ID" value="CAI3988448.1"/>
    <property type="molecule type" value="Genomic_DNA"/>
</dbReference>
<evidence type="ECO:0000313" key="5">
    <source>
        <dbReference type="Proteomes" id="UP001152797"/>
    </source>
</evidence>
<reference evidence="3" key="2">
    <citation type="submission" date="2024-04" db="EMBL/GenBank/DDBJ databases">
        <authorList>
            <person name="Chen Y."/>
            <person name="Shah S."/>
            <person name="Dougan E. K."/>
            <person name="Thang M."/>
            <person name="Chan C."/>
        </authorList>
    </citation>
    <scope>NUCLEOTIDE SEQUENCE [LARGE SCALE GENOMIC DNA]</scope>
</reference>
<gene>
    <name evidence="2" type="ORF">C1SCF055_LOCUS15620</name>
</gene>
<keyword evidence="5" id="KW-1185">Reference proteome</keyword>
<dbReference type="EMBL" id="CAMXCT020001268">
    <property type="protein sequence ID" value="CAL1141823.1"/>
    <property type="molecule type" value="Genomic_DNA"/>
</dbReference>
<feature type="region of interest" description="Disordered" evidence="1">
    <location>
        <begin position="151"/>
        <end position="176"/>
    </location>
</feature>
<sequence>MQFSPGCPLGCPTYVMDSCQAGFAGTGFPQVAFAGGMGMGSCAIGSCGCGSGDQTLEPPLMLFNWGHQQVLPRPKAMAKAKADAQCYLVESSDSEESIVTEAMSEPEWTSLIPEDKKKIVGAKAKSMCKRKFQGEPGPGSYNITIKTNLKSPHRSRMTKIAPTSTVRPSTKSRSQPQTTWWNYNHVKNQEDDTPWWNYNHVKNQDEDDTPWWNYNHVKNQDDDKTWWNYNHGKNQDDDKTCWNYNHGKNQDDKTWWNDNHMKNQDDETWWNDNHVKNQDDDKPWWNYNHGKNQDDETWWNDNHVKSQERLNDEDVHMEDVFS</sequence>
<comment type="caution">
    <text evidence="2">The sequence shown here is derived from an EMBL/GenBank/DDBJ whole genome shotgun (WGS) entry which is preliminary data.</text>
</comment>
<reference evidence="2" key="1">
    <citation type="submission" date="2022-10" db="EMBL/GenBank/DDBJ databases">
        <authorList>
            <person name="Chen Y."/>
            <person name="Dougan E. K."/>
            <person name="Chan C."/>
            <person name="Rhodes N."/>
            <person name="Thang M."/>
        </authorList>
    </citation>
    <scope>NUCLEOTIDE SEQUENCE</scope>
</reference>
<feature type="compositionally biased region" description="Polar residues" evidence="1">
    <location>
        <begin position="161"/>
        <end position="176"/>
    </location>
</feature>
<dbReference type="AlphaFoldDB" id="A0A9P1CD04"/>
<evidence type="ECO:0000256" key="1">
    <source>
        <dbReference type="SAM" id="MobiDB-lite"/>
    </source>
</evidence>